<keyword evidence="1" id="KW-1133">Transmembrane helix</keyword>
<dbReference type="KEGG" id="nvn:NVIE_011010"/>
<proteinExistence type="predicted"/>
<dbReference type="STRING" id="926571.NVIE_011010"/>
<keyword evidence="1" id="KW-0812">Transmembrane</keyword>
<keyword evidence="1" id="KW-0472">Membrane</keyword>
<dbReference type="EMBL" id="CP007536">
    <property type="protein sequence ID" value="AIC15330.1"/>
    <property type="molecule type" value="Genomic_DNA"/>
</dbReference>
<evidence type="ECO:0000313" key="3">
    <source>
        <dbReference type="Proteomes" id="UP000027093"/>
    </source>
</evidence>
<evidence type="ECO:0000313" key="2">
    <source>
        <dbReference type="EMBL" id="AIC15330.1"/>
    </source>
</evidence>
<reference evidence="2 3" key="1">
    <citation type="journal article" date="2014" name="Int. J. Syst. Evol. Microbiol.">
        <title>Nitrososphaera viennensis gen. nov., sp. nov., an aerobic and mesophilic, ammonia-oxidizing archaeon from soil and a member of the archaeal phylum Thaumarchaeota.</title>
        <authorList>
            <person name="Stieglmeier M."/>
            <person name="Klingl A."/>
            <person name="Alves R.J."/>
            <person name="Rittmann S.K."/>
            <person name="Melcher M."/>
            <person name="Leisch N."/>
            <person name="Schleper C."/>
        </authorList>
    </citation>
    <scope>NUCLEOTIDE SEQUENCE [LARGE SCALE GENOMIC DNA]</scope>
    <source>
        <strain evidence="2">EN76</strain>
    </source>
</reference>
<accession>A0A060HJ60</accession>
<dbReference type="HOGENOM" id="CLU_2893375_0_0_2"/>
<dbReference type="GeneID" id="74946358"/>
<name>A0A060HJ60_9ARCH</name>
<organism evidence="2 3">
    <name type="scientific">Nitrososphaera viennensis EN76</name>
    <dbReference type="NCBI Taxonomy" id="926571"/>
    <lineage>
        <taxon>Archaea</taxon>
        <taxon>Nitrososphaerota</taxon>
        <taxon>Nitrososphaeria</taxon>
        <taxon>Nitrososphaerales</taxon>
        <taxon>Nitrososphaeraceae</taxon>
        <taxon>Nitrososphaera</taxon>
    </lineage>
</organism>
<dbReference type="Proteomes" id="UP000027093">
    <property type="component" value="Chromosome"/>
</dbReference>
<feature type="transmembrane region" description="Helical" evidence="1">
    <location>
        <begin position="12"/>
        <end position="30"/>
    </location>
</feature>
<evidence type="ECO:0000256" key="1">
    <source>
        <dbReference type="SAM" id="Phobius"/>
    </source>
</evidence>
<keyword evidence="3" id="KW-1185">Reference proteome</keyword>
<dbReference type="AlphaFoldDB" id="A0A060HJ60"/>
<sequence>MMSIDNDGGRTLSLVLLVASAATIIISVVMLVLYGIYFFLFFLPITFGLPWSIKKLRKKQGP</sequence>
<feature type="transmembrane region" description="Helical" evidence="1">
    <location>
        <begin position="36"/>
        <end position="53"/>
    </location>
</feature>
<gene>
    <name evidence="2" type="ORF">NVIE_011010</name>
</gene>
<protein>
    <submittedName>
        <fullName evidence="2">Uncharacterized protein</fullName>
    </submittedName>
</protein>
<dbReference type="RefSeq" id="WP_075054359.1">
    <property type="nucleotide sequence ID" value="NZ_CP007536.1"/>
</dbReference>